<keyword evidence="2" id="KW-1185">Reference proteome</keyword>
<gene>
    <name evidence="1" type="ORF">BDN72DRAFT_864879</name>
</gene>
<organism evidence="1 2">
    <name type="scientific">Pluteus cervinus</name>
    <dbReference type="NCBI Taxonomy" id="181527"/>
    <lineage>
        <taxon>Eukaryota</taxon>
        <taxon>Fungi</taxon>
        <taxon>Dikarya</taxon>
        <taxon>Basidiomycota</taxon>
        <taxon>Agaricomycotina</taxon>
        <taxon>Agaricomycetes</taxon>
        <taxon>Agaricomycetidae</taxon>
        <taxon>Agaricales</taxon>
        <taxon>Pluteineae</taxon>
        <taxon>Pluteaceae</taxon>
        <taxon>Pluteus</taxon>
    </lineage>
</organism>
<accession>A0ACD3A4K8</accession>
<evidence type="ECO:0000313" key="2">
    <source>
        <dbReference type="Proteomes" id="UP000308600"/>
    </source>
</evidence>
<dbReference type="EMBL" id="ML208896">
    <property type="protein sequence ID" value="TFK59782.1"/>
    <property type="molecule type" value="Genomic_DNA"/>
</dbReference>
<protein>
    <submittedName>
        <fullName evidence="1">Uncharacterized protein</fullName>
    </submittedName>
</protein>
<proteinExistence type="predicted"/>
<evidence type="ECO:0000313" key="1">
    <source>
        <dbReference type="EMBL" id="TFK59782.1"/>
    </source>
</evidence>
<name>A0ACD3A4K8_9AGAR</name>
<reference evidence="1 2" key="1">
    <citation type="journal article" date="2019" name="Nat. Ecol. Evol.">
        <title>Megaphylogeny resolves global patterns of mushroom evolution.</title>
        <authorList>
            <person name="Varga T."/>
            <person name="Krizsan K."/>
            <person name="Foldi C."/>
            <person name="Dima B."/>
            <person name="Sanchez-Garcia M."/>
            <person name="Sanchez-Ramirez S."/>
            <person name="Szollosi G.J."/>
            <person name="Szarkandi J.G."/>
            <person name="Papp V."/>
            <person name="Albert L."/>
            <person name="Andreopoulos W."/>
            <person name="Angelini C."/>
            <person name="Antonin V."/>
            <person name="Barry K.W."/>
            <person name="Bougher N.L."/>
            <person name="Buchanan P."/>
            <person name="Buyck B."/>
            <person name="Bense V."/>
            <person name="Catcheside P."/>
            <person name="Chovatia M."/>
            <person name="Cooper J."/>
            <person name="Damon W."/>
            <person name="Desjardin D."/>
            <person name="Finy P."/>
            <person name="Geml J."/>
            <person name="Haridas S."/>
            <person name="Hughes K."/>
            <person name="Justo A."/>
            <person name="Karasinski D."/>
            <person name="Kautmanova I."/>
            <person name="Kiss B."/>
            <person name="Kocsube S."/>
            <person name="Kotiranta H."/>
            <person name="LaButti K.M."/>
            <person name="Lechner B.E."/>
            <person name="Liimatainen K."/>
            <person name="Lipzen A."/>
            <person name="Lukacs Z."/>
            <person name="Mihaltcheva S."/>
            <person name="Morgado L.N."/>
            <person name="Niskanen T."/>
            <person name="Noordeloos M.E."/>
            <person name="Ohm R.A."/>
            <person name="Ortiz-Santana B."/>
            <person name="Ovrebo C."/>
            <person name="Racz N."/>
            <person name="Riley R."/>
            <person name="Savchenko A."/>
            <person name="Shiryaev A."/>
            <person name="Soop K."/>
            <person name="Spirin V."/>
            <person name="Szebenyi C."/>
            <person name="Tomsovsky M."/>
            <person name="Tulloss R.E."/>
            <person name="Uehling J."/>
            <person name="Grigoriev I.V."/>
            <person name="Vagvolgyi C."/>
            <person name="Papp T."/>
            <person name="Martin F.M."/>
            <person name="Miettinen O."/>
            <person name="Hibbett D.S."/>
            <person name="Nagy L.G."/>
        </authorList>
    </citation>
    <scope>NUCLEOTIDE SEQUENCE [LARGE SCALE GENOMIC DNA]</scope>
    <source>
        <strain evidence="1 2">NL-1719</strain>
    </source>
</reference>
<sequence length="312" mass="35079">MDIAYNVNAATLALDEAQRYVEEEREYLHSIVKTVAWETSYGLSFTDNPTSWRLVNRTHAGEEVVFTLQGVVEAKTLPPILDNSKVPRNKAQFLHQSITLNGLGTPTFNESLDALRAMYPMFCRQFPEGRLTATFMSGTNLTFSNRFFTKRSEAGQLGSVPFERSVDPKNVLAQMLNSTLIHTEENQVKYYIRQHDMGNIFKYLPAEPQTFRVGDIVEVQFSLVVYQMRAEHYTCKPMLYSVALLNAKYGNDLAMQHSPMAVAPGSAKPLKRKVGYPTHKGDIGGSAEAIKRPRVEGDEDEVGGLQKMSLEE</sequence>
<dbReference type="Proteomes" id="UP000308600">
    <property type="component" value="Unassembled WGS sequence"/>
</dbReference>